<feature type="compositionally biased region" description="Polar residues" evidence="1">
    <location>
        <begin position="1"/>
        <end position="31"/>
    </location>
</feature>
<evidence type="ECO:0000256" key="1">
    <source>
        <dbReference type="SAM" id="MobiDB-lite"/>
    </source>
</evidence>
<sequence length="51" mass="6024">MTDVNQQPTELSSTELNQNESTEFDYDNSNLPRDFDIRIEKAEQREVFDIT</sequence>
<keyword evidence="3" id="KW-1185">Reference proteome</keyword>
<comment type="caution">
    <text evidence="2">The sequence shown here is derived from an EMBL/GenBank/DDBJ whole genome shotgun (WGS) entry which is preliminary data.</text>
</comment>
<dbReference type="EMBL" id="JAVRIF010000006">
    <property type="protein sequence ID" value="MDT0604377.1"/>
    <property type="molecule type" value="Genomic_DNA"/>
</dbReference>
<protein>
    <submittedName>
        <fullName evidence="2">Uncharacterized protein</fullName>
    </submittedName>
</protein>
<gene>
    <name evidence="2" type="ORF">RM573_12285</name>
</gene>
<accession>A0ABU3A2H5</accession>
<evidence type="ECO:0000313" key="2">
    <source>
        <dbReference type="EMBL" id="MDT0604377.1"/>
    </source>
</evidence>
<organism evidence="2 3">
    <name type="scientific">Thalassotalea castellviae</name>
    <dbReference type="NCBI Taxonomy" id="3075612"/>
    <lineage>
        <taxon>Bacteria</taxon>
        <taxon>Pseudomonadati</taxon>
        <taxon>Pseudomonadota</taxon>
        <taxon>Gammaproteobacteria</taxon>
        <taxon>Alteromonadales</taxon>
        <taxon>Colwelliaceae</taxon>
        <taxon>Thalassotalea</taxon>
    </lineage>
</organism>
<evidence type="ECO:0000313" key="3">
    <source>
        <dbReference type="Proteomes" id="UP001266357"/>
    </source>
</evidence>
<dbReference type="RefSeq" id="WP_311582338.1">
    <property type="nucleotide sequence ID" value="NZ_JAVRIF010000006.1"/>
</dbReference>
<reference evidence="2 3" key="1">
    <citation type="submission" date="2023-09" db="EMBL/GenBank/DDBJ databases">
        <authorList>
            <person name="Rey-Velasco X."/>
        </authorList>
    </citation>
    <scope>NUCLEOTIDE SEQUENCE [LARGE SCALE GENOMIC DNA]</scope>
    <source>
        <strain evidence="2 3">W431</strain>
    </source>
</reference>
<name>A0ABU3A2H5_9GAMM</name>
<feature type="region of interest" description="Disordered" evidence="1">
    <location>
        <begin position="1"/>
        <end position="33"/>
    </location>
</feature>
<dbReference type="Proteomes" id="UP001266357">
    <property type="component" value="Unassembled WGS sequence"/>
</dbReference>
<proteinExistence type="predicted"/>